<dbReference type="GO" id="GO:0005975">
    <property type="term" value="P:carbohydrate metabolic process"/>
    <property type="evidence" value="ECO:0007669"/>
    <property type="project" value="InterPro"/>
</dbReference>
<feature type="domain" description="GH16" evidence="2">
    <location>
        <begin position="1"/>
        <end position="218"/>
    </location>
</feature>
<comment type="similarity">
    <text evidence="1">Belongs to the glycosyl hydrolase 16 family.</text>
</comment>
<dbReference type="OrthoDB" id="7239458at2"/>
<name>A0A5R9JG89_9PROT</name>
<protein>
    <submittedName>
        <fullName evidence="3">Glycosyl hydrolase family protein</fullName>
    </submittedName>
</protein>
<dbReference type="Proteomes" id="UP000305654">
    <property type="component" value="Unassembled WGS sequence"/>
</dbReference>
<dbReference type="InterPro" id="IPR000757">
    <property type="entry name" value="Beta-glucanase-like"/>
</dbReference>
<organism evidence="3 4">
    <name type="scientific">Lichenicoccus roseus</name>
    <dbReference type="NCBI Taxonomy" id="2683649"/>
    <lineage>
        <taxon>Bacteria</taxon>
        <taxon>Pseudomonadati</taxon>
        <taxon>Pseudomonadota</taxon>
        <taxon>Alphaproteobacteria</taxon>
        <taxon>Acetobacterales</taxon>
        <taxon>Acetobacteraceae</taxon>
        <taxon>Lichenicoccus</taxon>
    </lineage>
</organism>
<dbReference type="Gene3D" id="2.60.120.200">
    <property type="match status" value="1"/>
</dbReference>
<dbReference type="AlphaFoldDB" id="A0A5R9JG89"/>
<dbReference type="PROSITE" id="PS51762">
    <property type="entry name" value="GH16_2"/>
    <property type="match status" value="1"/>
</dbReference>
<evidence type="ECO:0000313" key="4">
    <source>
        <dbReference type="Proteomes" id="UP000305654"/>
    </source>
</evidence>
<comment type="caution">
    <text evidence="3">The sequence shown here is derived from an EMBL/GenBank/DDBJ whole genome shotgun (WGS) entry which is preliminary data.</text>
</comment>
<keyword evidence="3" id="KW-0378">Hydrolase</keyword>
<dbReference type="Pfam" id="PF00722">
    <property type="entry name" value="Glyco_hydro_16"/>
    <property type="match status" value="1"/>
</dbReference>
<dbReference type="SUPFAM" id="SSF49899">
    <property type="entry name" value="Concanavalin A-like lectins/glucanases"/>
    <property type="match status" value="1"/>
</dbReference>
<evidence type="ECO:0000259" key="2">
    <source>
        <dbReference type="PROSITE" id="PS51762"/>
    </source>
</evidence>
<proteinExistence type="inferred from homology"/>
<evidence type="ECO:0000313" key="3">
    <source>
        <dbReference type="EMBL" id="TLU74436.1"/>
    </source>
</evidence>
<accession>A0A5R9JG89</accession>
<evidence type="ECO:0000256" key="1">
    <source>
        <dbReference type="ARBA" id="ARBA00006865"/>
    </source>
</evidence>
<sequence length="779" mass="79336">MIMSNGSFDVDFQTTSNIYSTPFTNIWGDSKQWSLSAANGLWLGSSGTDYTPMGIMQTPSGNSAGEGYGAYSYTARYEYANQPGGDYLLLWRADDTWLDSAKPGVLTEMDMLETWDNSATEQSTLHYYNTANDVNGQIFHSTSGLDLTKLHVYSMDWESGSLTFYIDGVKIYQVTGSSVPADTAHGGNNQVMGMGAETETSPVGMYVTEAQYTSTPDIAAQGGVTSVMAAQMARESGSGTGAAPPVVVPPVIGPLTSIAVSAPGTVVETSPGAGVSVAETITAPGATTLYEATFTSSNVAEGNWQAVAVNAAGTGSFEAAFAHTGDYLVVVNSTSNATVQGYSSAITITDTAAAPVLTSIAVSAPGTVMEASPGAGVSVAETITAPGATTLYEATFTSSNAAEGNWQAVAINAAGTGSFKAGFEHSGDYLVVVNSTSNATVQGYSSAVTITDAPVAPPAPVLTSIAVSAPGTVKETAAGAGVTVTETVTAPNATTLYEATFTAANVAEGNWQAVAVNAAGTGSFQAAFAHTGDYVVVVNSTTNATVKGSSSAITITDPVVTPPPVTPPVTPPAATPSFTIASITEVAGHLVVIGDKESGSAATIRETIDGNYLGVIEDHAPDGKFNFTLADTTKGSHTMLLSLDGSALSAKMSFVIAPAVVTPPPVVPPAPVKGLVISALTEDAGRLEMTGDKEIGKAATLRETMDGHYLGTLRDGMADGAFNMHIADVAVGAHVLYLTLDGSSTTATYDFTKLASGTIQHIVPASTSASSLIAVASHS</sequence>
<keyword evidence="4" id="KW-1185">Reference proteome</keyword>
<reference evidence="3 4" key="1">
    <citation type="submission" date="2019-05" db="EMBL/GenBank/DDBJ databases">
        <authorList>
            <person name="Pankratov T."/>
            <person name="Grouzdev D."/>
        </authorList>
    </citation>
    <scope>NUCLEOTIDE SEQUENCE [LARGE SCALE GENOMIC DNA]</scope>
    <source>
        <strain evidence="3 4">KEBCLARHB70R</strain>
    </source>
</reference>
<dbReference type="EMBL" id="VCDI01000001">
    <property type="protein sequence ID" value="TLU74436.1"/>
    <property type="molecule type" value="Genomic_DNA"/>
</dbReference>
<dbReference type="InterPro" id="IPR013320">
    <property type="entry name" value="ConA-like_dom_sf"/>
</dbReference>
<gene>
    <name evidence="3" type="ORF">FE263_04435</name>
</gene>
<dbReference type="GO" id="GO:0004553">
    <property type="term" value="F:hydrolase activity, hydrolyzing O-glycosyl compounds"/>
    <property type="evidence" value="ECO:0007669"/>
    <property type="project" value="InterPro"/>
</dbReference>